<dbReference type="Pfam" id="PF22234">
    <property type="entry name" value="Rv2466c-like"/>
    <property type="match status" value="1"/>
</dbReference>
<dbReference type="CDD" id="cd02972">
    <property type="entry name" value="DsbA_family"/>
    <property type="match status" value="1"/>
</dbReference>
<evidence type="ECO:0008006" key="3">
    <source>
        <dbReference type="Google" id="ProtNLM"/>
    </source>
</evidence>
<keyword evidence="2" id="KW-1185">Reference proteome</keyword>
<name>A0A1I5UKT3_9PSEU</name>
<dbReference type="OrthoDB" id="3674435at2"/>
<organism evidence="1 2">
    <name type="scientific">Amycolatopsis arida</name>
    <dbReference type="NCBI Taxonomy" id="587909"/>
    <lineage>
        <taxon>Bacteria</taxon>
        <taxon>Bacillati</taxon>
        <taxon>Actinomycetota</taxon>
        <taxon>Actinomycetes</taxon>
        <taxon>Pseudonocardiales</taxon>
        <taxon>Pseudonocardiaceae</taxon>
        <taxon>Amycolatopsis</taxon>
    </lineage>
</organism>
<dbReference type="AlphaFoldDB" id="A0A1I5UKT3"/>
<reference evidence="2" key="1">
    <citation type="submission" date="2016-10" db="EMBL/GenBank/DDBJ databases">
        <authorList>
            <person name="Varghese N."/>
            <person name="Submissions S."/>
        </authorList>
    </citation>
    <scope>NUCLEOTIDE SEQUENCE [LARGE SCALE GENOMIC DNA]</scope>
    <source>
        <strain evidence="2">CGMCC 4.5579</strain>
    </source>
</reference>
<gene>
    <name evidence="1" type="ORF">SAMN05421810_1049</name>
</gene>
<dbReference type="InterPro" id="IPR053977">
    <property type="entry name" value="Rv2466c-like"/>
</dbReference>
<dbReference type="Gene3D" id="3.40.30.10">
    <property type="entry name" value="Glutaredoxin"/>
    <property type="match status" value="1"/>
</dbReference>
<dbReference type="InterPro" id="IPR036249">
    <property type="entry name" value="Thioredoxin-like_sf"/>
</dbReference>
<dbReference type="STRING" id="587909.SAMN05421810_1049"/>
<evidence type="ECO:0000313" key="1">
    <source>
        <dbReference type="EMBL" id="SFP95848.1"/>
    </source>
</evidence>
<dbReference type="SUPFAM" id="SSF52833">
    <property type="entry name" value="Thioredoxin-like"/>
    <property type="match status" value="1"/>
</dbReference>
<protein>
    <recommendedName>
        <fullName evidence="3">DSBA-like thioredoxin domain-containing protein</fullName>
    </recommendedName>
</protein>
<dbReference type="EMBL" id="FOWW01000004">
    <property type="protein sequence ID" value="SFP95848.1"/>
    <property type="molecule type" value="Genomic_DNA"/>
</dbReference>
<evidence type="ECO:0000313" key="2">
    <source>
        <dbReference type="Proteomes" id="UP000198727"/>
    </source>
</evidence>
<dbReference type="Proteomes" id="UP000198727">
    <property type="component" value="Unassembled WGS sequence"/>
</dbReference>
<accession>A0A1I5UKT3</accession>
<proteinExistence type="predicted"/>
<sequence>MADRWIADFWFDPSCPYTFITSRWLVEVTTVRPVDVRWRVMSLSVLNEHRDDDPEGDPEGYLWVPVRVCAAVARHHGHDALGRFYAELWSGADQDRVGQDWIGDLETALAAAGLPTSLAEAGTTEEYDDAVRASHQDGVRLVGDHTGTPVLAVTCPDGSRPAMFGPVLSQVPHGERAGRLWDGVLLVTGVPGFHELKGRAPETGAG</sequence>
<dbReference type="RefSeq" id="WP_092530429.1">
    <property type="nucleotide sequence ID" value="NZ_FOWW01000004.1"/>
</dbReference>